<dbReference type="Proteomes" id="UP000326202">
    <property type="component" value="Chromosome"/>
</dbReference>
<dbReference type="Gene3D" id="3.40.50.2300">
    <property type="match status" value="1"/>
</dbReference>
<dbReference type="EMBL" id="CP042906">
    <property type="protein sequence ID" value="QEX18633.1"/>
    <property type="molecule type" value="Genomic_DNA"/>
</dbReference>
<dbReference type="CDD" id="cd06170">
    <property type="entry name" value="LuxR_C_like"/>
    <property type="match status" value="1"/>
</dbReference>
<dbReference type="PANTHER" id="PTHR43214">
    <property type="entry name" value="TWO-COMPONENT RESPONSE REGULATOR"/>
    <property type="match status" value="1"/>
</dbReference>
<dbReference type="SMART" id="SM00448">
    <property type="entry name" value="REC"/>
    <property type="match status" value="1"/>
</dbReference>
<dbReference type="SMART" id="SM00421">
    <property type="entry name" value="HTH_LUXR"/>
    <property type="match status" value="1"/>
</dbReference>
<evidence type="ECO:0000259" key="3">
    <source>
        <dbReference type="PROSITE" id="PS50043"/>
    </source>
</evidence>
<dbReference type="SUPFAM" id="SSF52172">
    <property type="entry name" value="CheY-like"/>
    <property type="match status" value="1"/>
</dbReference>
<dbReference type="GO" id="GO:0006355">
    <property type="term" value="P:regulation of DNA-templated transcription"/>
    <property type="evidence" value="ECO:0007669"/>
    <property type="project" value="InterPro"/>
</dbReference>
<dbReference type="PANTHER" id="PTHR43214:SF44">
    <property type="entry name" value="TWO-COMPONENT RESPONSE REGULATOR"/>
    <property type="match status" value="1"/>
</dbReference>
<feature type="domain" description="HTH luxR-type" evidence="3">
    <location>
        <begin position="140"/>
        <end position="205"/>
    </location>
</feature>
<dbReference type="KEGG" id="htq:FRZ44_39400"/>
<sequence length="215" mass="23284">MTASSERTGTVHIVDDEAAVRDHVARLALSVGLKAETYISAADFFKRYDGGRPGCVVMDLKMPEMNGLEAIREAASRGILLPVIMITGYGDVATAVEGMQAGAVDFIEKPFRARVLLDQVQRSIAMDAHNLRTQSASDRAHQGIGLLGQEERAVLELVADSKTDREIAQSLSIGARAVAGHRANVMRKLGVETLADLLSLYLHYLRSGPQKDRKG</sequence>
<evidence type="ECO:0000313" key="5">
    <source>
        <dbReference type="EMBL" id="QEX18633.1"/>
    </source>
</evidence>
<dbReference type="RefSeq" id="WP_151178768.1">
    <property type="nucleotide sequence ID" value="NZ_CP042906.1"/>
</dbReference>
<dbReference type="InterPro" id="IPR001789">
    <property type="entry name" value="Sig_transdc_resp-reg_receiver"/>
</dbReference>
<keyword evidence="2" id="KW-0597">Phosphoprotein</keyword>
<dbReference type="InterPro" id="IPR000792">
    <property type="entry name" value="Tscrpt_reg_LuxR_C"/>
</dbReference>
<evidence type="ECO:0000256" key="2">
    <source>
        <dbReference type="PROSITE-ProRule" id="PRU00169"/>
    </source>
</evidence>
<dbReference type="GO" id="GO:0003677">
    <property type="term" value="F:DNA binding"/>
    <property type="evidence" value="ECO:0007669"/>
    <property type="project" value="UniProtKB-KW"/>
</dbReference>
<feature type="modified residue" description="4-aspartylphosphate" evidence="2">
    <location>
        <position position="59"/>
    </location>
</feature>
<keyword evidence="1 5" id="KW-0238">DNA-binding</keyword>
<dbReference type="Pfam" id="PF00196">
    <property type="entry name" value="GerE"/>
    <property type="match status" value="1"/>
</dbReference>
<dbReference type="Gene3D" id="1.10.10.10">
    <property type="entry name" value="Winged helix-like DNA-binding domain superfamily/Winged helix DNA-binding domain"/>
    <property type="match status" value="1"/>
</dbReference>
<name>A0A5J6MMN2_9PROT</name>
<protein>
    <submittedName>
        <fullName evidence="5">DNA-binding response regulator</fullName>
    </submittedName>
</protein>
<dbReference type="PROSITE" id="PS50110">
    <property type="entry name" value="RESPONSE_REGULATORY"/>
    <property type="match status" value="1"/>
</dbReference>
<dbReference type="AlphaFoldDB" id="A0A5J6MMN2"/>
<evidence type="ECO:0000256" key="1">
    <source>
        <dbReference type="ARBA" id="ARBA00023125"/>
    </source>
</evidence>
<evidence type="ECO:0000313" key="6">
    <source>
        <dbReference type="Proteomes" id="UP000326202"/>
    </source>
</evidence>
<reference evidence="5 6" key="1">
    <citation type="submission" date="2019-08" db="EMBL/GenBank/DDBJ databases">
        <title>Hyperibacter terrae gen. nov., sp. nov. and Hyperibacter viscosus sp. nov., two new members in the family Rhodospirillaceae isolated from the rhizosphere of Hypericum perforatum.</title>
        <authorList>
            <person name="Noviana Z."/>
        </authorList>
    </citation>
    <scope>NUCLEOTIDE SEQUENCE [LARGE SCALE GENOMIC DNA]</scope>
    <source>
        <strain evidence="5 6">R5913</strain>
    </source>
</reference>
<dbReference type="InterPro" id="IPR011006">
    <property type="entry name" value="CheY-like_superfamily"/>
</dbReference>
<dbReference type="OrthoDB" id="9782655at2"/>
<keyword evidence="6" id="KW-1185">Reference proteome</keyword>
<organism evidence="5 6">
    <name type="scientific">Hypericibacter terrae</name>
    <dbReference type="NCBI Taxonomy" id="2602015"/>
    <lineage>
        <taxon>Bacteria</taxon>
        <taxon>Pseudomonadati</taxon>
        <taxon>Pseudomonadota</taxon>
        <taxon>Alphaproteobacteria</taxon>
        <taxon>Rhodospirillales</taxon>
        <taxon>Dongiaceae</taxon>
        <taxon>Hypericibacter</taxon>
    </lineage>
</organism>
<dbReference type="PROSITE" id="PS50043">
    <property type="entry name" value="HTH_LUXR_2"/>
    <property type="match status" value="1"/>
</dbReference>
<evidence type="ECO:0000259" key="4">
    <source>
        <dbReference type="PROSITE" id="PS50110"/>
    </source>
</evidence>
<dbReference type="PRINTS" id="PR00038">
    <property type="entry name" value="HTHLUXR"/>
</dbReference>
<dbReference type="InterPro" id="IPR036388">
    <property type="entry name" value="WH-like_DNA-bd_sf"/>
</dbReference>
<dbReference type="SUPFAM" id="SSF46894">
    <property type="entry name" value="C-terminal effector domain of the bipartite response regulators"/>
    <property type="match status" value="1"/>
</dbReference>
<dbReference type="InterPro" id="IPR039420">
    <property type="entry name" value="WalR-like"/>
</dbReference>
<proteinExistence type="predicted"/>
<dbReference type="GO" id="GO:0000160">
    <property type="term" value="P:phosphorelay signal transduction system"/>
    <property type="evidence" value="ECO:0007669"/>
    <property type="project" value="InterPro"/>
</dbReference>
<dbReference type="InterPro" id="IPR016032">
    <property type="entry name" value="Sig_transdc_resp-reg_C-effctor"/>
</dbReference>
<accession>A0A5J6MMN2</accession>
<gene>
    <name evidence="5" type="primary">bfiR</name>
    <name evidence="5" type="ORF">FRZ44_39400</name>
</gene>
<feature type="domain" description="Response regulatory" evidence="4">
    <location>
        <begin position="10"/>
        <end position="124"/>
    </location>
</feature>
<dbReference type="Pfam" id="PF00072">
    <property type="entry name" value="Response_reg"/>
    <property type="match status" value="1"/>
</dbReference>